<evidence type="ECO:0000313" key="1">
    <source>
        <dbReference type="EMBL" id="KAA6354422.1"/>
    </source>
</evidence>
<feature type="non-terminal residue" evidence="1">
    <location>
        <position position="93"/>
    </location>
</feature>
<accession>A0A5J4T8Y5</accession>
<dbReference type="OrthoDB" id="2865258at2759"/>
<comment type="caution">
    <text evidence="1">The sequence shown here is derived from an EMBL/GenBank/DDBJ whole genome shotgun (WGS) entry which is preliminary data.</text>
</comment>
<organism evidence="1 2">
    <name type="scientific">Streblomastix strix</name>
    <dbReference type="NCBI Taxonomy" id="222440"/>
    <lineage>
        <taxon>Eukaryota</taxon>
        <taxon>Metamonada</taxon>
        <taxon>Preaxostyla</taxon>
        <taxon>Oxymonadida</taxon>
        <taxon>Streblomastigidae</taxon>
        <taxon>Streblomastix</taxon>
    </lineage>
</organism>
<dbReference type="EMBL" id="SNRW01036356">
    <property type="protein sequence ID" value="KAA6354422.1"/>
    <property type="molecule type" value="Genomic_DNA"/>
</dbReference>
<sequence length="93" mass="11111">MITAPQEREERIGELIYKEKCDRMGGRTKRFIQAWKQIGKGEFINTGFYLRFKDYNSQQRLEENKMIIPFSGTQEEKKAFQEMLKEELKEGIV</sequence>
<reference evidence="1 2" key="1">
    <citation type="submission" date="2019-03" db="EMBL/GenBank/DDBJ databases">
        <title>Single cell metagenomics reveals metabolic interactions within the superorganism composed of flagellate Streblomastix strix and complex community of Bacteroidetes bacteria on its surface.</title>
        <authorList>
            <person name="Treitli S.C."/>
            <person name="Kolisko M."/>
            <person name="Husnik F."/>
            <person name="Keeling P."/>
            <person name="Hampl V."/>
        </authorList>
    </citation>
    <scope>NUCLEOTIDE SEQUENCE [LARGE SCALE GENOMIC DNA]</scope>
    <source>
        <strain evidence="1">ST1C</strain>
    </source>
</reference>
<dbReference type="Proteomes" id="UP000324800">
    <property type="component" value="Unassembled WGS sequence"/>
</dbReference>
<evidence type="ECO:0000313" key="2">
    <source>
        <dbReference type="Proteomes" id="UP000324800"/>
    </source>
</evidence>
<proteinExistence type="predicted"/>
<protein>
    <submittedName>
        <fullName evidence="1">Uncharacterized protein</fullName>
    </submittedName>
</protein>
<name>A0A5J4T8Y5_9EUKA</name>
<gene>
    <name evidence="1" type="ORF">EZS28_050050</name>
</gene>
<dbReference type="AlphaFoldDB" id="A0A5J4T8Y5"/>